<dbReference type="InterPro" id="IPR002108">
    <property type="entry name" value="ADF-H"/>
</dbReference>
<keyword evidence="4" id="KW-1185">Reference proteome</keyword>
<evidence type="ECO:0000313" key="3">
    <source>
        <dbReference type="EMBL" id="KAK7835337.1"/>
    </source>
</evidence>
<gene>
    <name evidence="3" type="ORF">U0070_017873</name>
</gene>
<dbReference type="Pfam" id="PF00241">
    <property type="entry name" value="Cofilin_ADF"/>
    <property type="match status" value="1"/>
</dbReference>
<name>A0AAW0K850_MYOGA</name>
<dbReference type="Proteomes" id="UP001488838">
    <property type="component" value="Unassembled WGS sequence"/>
</dbReference>
<feature type="domain" description="ADF-H" evidence="2">
    <location>
        <begin position="6"/>
        <end position="66"/>
    </location>
</feature>
<reference evidence="3 4" key="1">
    <citation type="journal article" date="2023" name="bioRxiv">
        <title>Conserved and derived expression patterns and positive selection on dental genes reveal complex evolutionary context of ever-growing rodent molars.</title>
        <authorList>
            <person name="Calamari Z.T."/>
            <person name="Song A."/>
            <person name="Cohen E."/>
            <person name="Akter M."/>
            <person name="Roy R.D."/>
            <person name="Hallikas O."/>
            <person name="Christensen M.M."/>
            <person name="Li P."/>
            <person name="Marangoni P."/>
            <person name="Jernvall J."/>
            <person name="Klein O.D."/>
        </authorList>
    </citation>
    <scope>NUCLEOTIDE SEQUENCE [LARGE SCALE GENOMIC DNA]</scope>
    <source>
        <strain evidence="3">V071</strain>
    </source>
</reference>
<evidence type="ECO:0000259" key="2">
    <source>
        <dbReference type="Pfam" id="PF00241"/>
    </source>
</evidence>
<dbReference type="GO" id="GO:0003779">
    <property type="term" value="F:actin binding"/>
    <property type="evidence" value="ECO:0007669"/>
    <property type="project" value="InterPro"/>
</dbReference>
<accession>A0AAW0K850</accession>
<keyword evidence="1" id="KW-0007">Acetylation</keyword>
<sequence length="70" mass="7937">MPEEVKKHKKAVVFCLSEDKNIILEEGKDILGGDVRQTVDNPCTSFVKMLPVKDCCYALYKATYQIKEGK</sequence>
<protein>
    <recommendedName>
        <fullName evidence="2">ADF-H domain-containing protein</fullName>
    </recommendedName>
</protein>
<dbReference type="Gene3D" id="3.40.20.10">
    <property type="entry name" value="Severin"/>
    <property type="match status" value="1"/>
</dbReference>
<comment type="caution">
    <text evidence="3">The sequence shown here is derived from an EMBL/GenBank/DDBJ whole genome shotgun (WGS) entry which is preliminary data.</text>
</comment>
<evidence type="ECO:0000313" key="4">
    <source>
        <dbReference type="Proteomes" id="UP001488838"/>
    </source>
</evidence>
<dbReference type="AlphaFoldDB" id="A0AAW0K850"/>
<organism evidence="3 4">
    <name type="scientific">Myodes glareolus</name>
    <name type="common">Bank vole</name>
    <name type="synonym">Clethrionomys glareolus</name>
    <dbReference type="NCBI Taxonomy" id="447135"/>
    <lineage>
        <taxon>Eukaryota</taxon>
        <taxon>Metazoa</taxon>
        <taxon>Chordata</taxon>
        <taxon>Craniata</taxon>
        <taxon>Vertebrata</taxon>
        <taxon>Euteleostomi</taxon>
        <taxon>Mammalia</taxon>
        <taxon>Eutheria</taxon>
        <taxon>Euarchontoglires</taxon>
        <taxon>Glires</taxon>
        <taxon>Rodentia</taxon>
        <taxon>Myomorpha</taxon>
        <taxon>Muroidea</taxon>
        <taxon>Cricetidae</taxon>
        <taxon>Arvicolinae</taxon>
        <taxon>Myodes</taxon>
    </lineage>
</organism>
<dbReference type="InterPro" id="IPR029006">
    <property type="entry name" value="ADF-H/Gelsolin-like_dom_sf"/>
</dbReference>
<proteinExistence type="predicted"/>
<evidence type="ECO:0000256" key="1">
    <source>
        <dbReference type="ARBA" id="ARBA00022990"/>
    </source>
</evidence>
<dbReference type="SUPFAM" id="SSF55753">
    <property type="entry name" value="Actin depolymerizing proteins"/>
    <property type="match status" value="1"/>
</dbReference>
<dbReference type="EMBL" id="JBBHLL010000002">
    <property type="protein sequence ID" value="KAK7835337.1"/>
    <property type="molecule type" value="Genomic_DNA"/>
</dbReference>